<evidence type="ECO:0000256" key="2">
    <source>
        <dbReference type="SAM" id="SignalP"/>
    </source>
</evidence>
<dbReference type="Proteomes" id="UP000223913">
    <property type="component" value="Unassembled WGS sequence"/>
</dbReference>
<evidence type="ECO:0000313" key="4">
    <source>
        <dbReference type="Proteomes" id="UP000223913"/>
    </source>
</evidence>
<proteinExistence type="predicted"/>
<organism evidence="3 4">
    <name type="scientific">Flavilitoribacter nigricans (strain ATCC 23147 / DSM 23189 / NBRC 102662 / NCIMB 1420 / SS-2)</name>
    <name type="common">Lewinella nigricans</name>
    <dbReference type="NCBI Taxonomy" id="1122177"/>
    <lineage>
        <taxon>Bacteria</taxon>
        <taxon>Pseudomonadati</taxon>
        <taxon>Bacteroidota</taxon>
        <taxon>Saprospiria</taxon>
        <taxon>Saprospirales</taxon>
        <taxon>Lewinellaceae</taxon>
        <taxon>Flavilitoribacter</taxon>
    </lineage>
</organism>
<evidence type="ECO:0000256" key="1">
    <source>
        <dbReference type="SAM" id="MobiDB-lite"/>
    </source>
</evidence>
<feature type="signal peptide" evidence="2">
    <location>
        <begin position="1"/>
        <end position="18"/>
    </location>
</feature>
<dbReference type="AlphaFoldDB" id="A0A2D0N8X1"/>
<comment type="caution">
    <text evidence="3">The sequence shown here is derived from an EMBL/GenBank/DDBJ whole genome shotgun (WGS) entry which is preliminary data.</text>
</comment>
<keyword evidence="2" id="KW-0732">Signal</keyword>
<keyword evidence="4" id="KW-1185">Reference proteome</keyword>
<evidence type="ECO:0000313" key="3">
    <source>
        <dbReference type="EMBL" id="PHN04836.1"/>
    </source>
</evidence>
<feature type="region of interest" description="Disordered" evidence="1">
    <location>
        <begin position="70"/>
        <end position="150"/>
    </location>
</feature>
<name>A0A2D0N8X1_FLAN2</name>
<reference evidence="3 4" key="1">
    <citation type="submission" date="2017-10" db="EMBL/GenBank/DDBJ databases">
        <title>The draft genome sequence of Lewinella nigricans NBRC 102662.</title>
        <authorList>
            <person name="Wang K."/>
        </authorList>
    </citation>
    <scope>NUCLEOTIDE SEQUENCE [LARGE SCALE GENOMIC DNA]</scope>
    <source>
        <strain evidence="3 4">NBRC 102662</strain>
    </source>
</reference>
<sequence>MKTATFLFLLLIPLSIFSQRGYCPCMEREKKNEGIDLTEVLQQIDQQQVDLSTANRVPATAQTILVGYHPEPAAMPPQQNVAPPPQQQLVQATVTTPQAVETSASTVSVRSESSRNSLQQRKKKKRKRVRLRARKKAKKYRGGCPVFKNI</sequence>
<dbReference type="RefSeq" id="WP_099151896.1">
    <property type="nucleotide sequence ID" value="NZ_PDUD01000024.1"/>
</dbReference>
<protein>
    <submittedName>
        <fullName evidence="3">Uncharacterized protein</fullName>
    </submittedName>
</protein>
<accession>A0A2D0N8X1</accession>
<dbReference type="EMBL" id="PDUD01000024">
    <property type="protein sequence ID" value="PHN04836.1"/>
    <property type="molecule type" value="Genomic_DNA"/>
</dbReference>
<feature type="chain" id="PRO_5012226323" evidence="2">
    <location>
        <begin position="19"/>
        <end position="150"/>
    </location>
</feature>
<gene>
    <name evidence="3" type="ORF">CRP01_20210</name>
</gene>
<feature type="compositionally biased region" description="Basic residues" evidence="1">
    <location>
        <begin position="120"/>
        <end position="141"/>
    </location>
</feature>
<feature type="compositionally biased region" description="Low complexity" evidence="1">
    <location>
        <begin position="76"/>
        <end position="115"/>
    </location>
</feature>